<dbReference type="AlphaFoldDB" id="A0AAW0TMS4"/>
<feature type="region of interest" description="Disordered" evidence="7">
    <location>
        <begin position="1"/>
        <end position="22"/>
    </location>
</feature>
<comment type="subunit">
    <text evidence="6">Component of the proteasome complex.</text>
</comment>
<comment type="function">
    <text evidence="4">Non-catalytic component of the proteasome, a multicatalytic proteinase complex which is characterized by its ability to cleave peptides with Arg, Phe, Tyr, Leu, and Glu adjacent to the leaving group at neutral or slightly basic pH. The proteasome has an ATP-dependent proteolytic activity.</text>
</comment>
<dbReference type="FunFam" id="3.60.20.10:FF:000003">
    <property type="entry name" value="Proteasome subunit beta type-3"/>
    <property type="match status" value="1"/>
</dbReference>
<dbReference type="InterPro" id="IPR023333">
    <property type="entry name" value="Proteasome_suB-type"/>
</dbReference>
<protein>
    <recommendedName>
        <fullName evidence="6">Proteasome subunit beta</fullName>
    </recommendedName>
</protein>
<evidence type="ECO:0000256" key="1">
    <source>
        <dbReference type="ARBA" id="ARBA00022490"/>
    </source>
</evidence>
<dbReference type="SUPFAM" id="SSF56235">
    <property type="entry name" value="N-terminal nucleophile aminohydrolases (Ntn hydrolases)"/>
    <property type="match status" value="1"/>
</dbReference>
<dbReference type="PANTHER" id="PTHR32194:SF10">
    <property type="entry name" value="PROTEASOME SUBUNIT BETA TYPE-3"/>
    <property type="match status" value="1"/>
</dbReference>
<dbReference type="GO" id="GO:0043161">
    <property type="term" value="P:proteasome-mediated ubiquitin-dependent protein catabolic process"/>
    <property type="evidence" value="ECO:0007669"/>
    <property type="project" value="InterPro"/>
</dbReference>
<dbReference type="PROSITE" id="PS00854">
    <property type="entry name" value="PROTEASOME_BETA_1"/>
    <property type="match status" value="1"/>
</dbReference>
<evidence type="ECO:0000256" key="3">
    <source>
        <dbReference type="ARBA" id="ARBA00023242"/>
    </source>
</evidence>
<dbReference type="GO" id="GO:0005634">
    <property type="term" value="C:nucleus"/>
    <property type="evidence" value="ECO:0007669"/>
    <property type="project" value="UniProtKB-SubCell"/>
</dbReference>
<dbReference type="GO" id="GO:0019774">
    <property type="term" value="C:proteasome core complex, beta-subunit complex"/>
    <property type="evidence" value="ECO:0007669"/>
    <property type="project" value="InterPro"/>
</dbReference>
<keyword evidence="1 6" id="KW-0963">Cytoplasm</keyword>
<dbReference type="EMBL" id="JARAKH010000028">
    <property type="protein sequence ID" value="KAK8388644.1"/>
    <property type="molecule type" value="Genomic_DNA"/>
</dbReference>
<dbReference type="InterPro" id="IPR033811">
    <property type="entry name" value="Proteasome_beta_3"/>
</dbReference>
<dbReference type="PROSITE" id="PS51476">
    <property type="entry name" value="PROTEASOME_BETA_2"/>
    <property type="match status" value="1"/>
</dbReference>
<keyword evidence="9" id="KW-1185">Reference proteome</keyword>
<dbReference type="PANTHER" id="PTHR32194">
    <property type="entry name" value="METALLOPROTEASE TLDD"/>
    <property type="match status" value="1"/>
</dbReference>
<reference evidence="8 9" key="1">
    <citation type="submission" date="2023-03" db="EMBL/GenBank/DDBJ databases">
        <title>High-quality genome of Scylla paramamosain provides insights in environmental adaptation.</title>
        <authorList>
            <person name="Zhang L."/>
        </authorList>
    </citation>
    <scope>NUCLEOTIDE SEQUENCE [LARGE SCALE GENOMIC DNA]</scope>
    <source>
        <strain evidence="8">LZ_2023a</strain>
        <tissue evidence="8">Muscle</tissue>
    </source>
</reference>
<dbReference type="InterPro" id="IPR016050">
    <property type="entry name" value="Proteasome_bsu_CS"/>
</dbReference>
<comment type="similarity">
    <text evidence="6">Belongs to the peptidase T1B family.</text>
</comment>
<dbReference type="Pfam" id="PF00227">
    <property type="entry name" value="Proteasome"/>
    <property type="match status" value="1"/>
</dbReference>
<dbReference type="InterPro" id="IPR029055">
    <property type="entry name" value="Ntn_hydrolases_N"/>
</dbReference>
<name>A0AAW0TMS4_SCYPA</name>
<evidence type="ECO:0000256" key="7">
    <source>
        <dbReference type="SAM" id="MobiDB-lite"/>
    </source>
</evidence>
<dbReference type="Gene3D" id="3.60.20.10">
    <property type="entry name" value="Glutamine Phosphoribosylpyrophosphate, subunit 1, domain 1"/>
    <property type="match status" value="1"/>
</dbReference>
<evidence type="ECO:0000256" key="5">
    <source>
        <dbReference type="ARBA" id="ARBA00026071"/>
    </source>
</evidence>
<dbReference type="InterPro" id="IPR001353">
    <property type="entry name" value="Proteasome_sua/b"/>
</dbReference>
<keyword evidence="3 6" id="KW-0539">Nucleus</keyword>
<comment type="subcellular location">
    <subcellularLocation>
        <location evidence="6">Cytoplasm</location>
    </subcellularLocation>
    <subcellularLocation>
        <location evidence="6">Nucleus</location>
    </subcellularLocation>
</comment>
<proteinExistence type="inferred from homology"/>
<evidence type="ECO:0000256" key="2">
    <source>
        <dbReference type="ARBA" id="ARBA00022942"/>
    </source>
</evidence>
<organism evidence="8 9">
    <name type="scientific">Scylla paramamosain</name>
    <name type="common">Mud crab</name>
    <dbReference type="NCBI Taxonomy" id="85552"/>
    <lineage>
        <taxon>Eukaryota</taxon>
        <taxon>Metazoa</taxon>
        <taxon>Ecdysozoa</taxon>
        <taxon>Arthropoda</taxon>
        <taxon>Crustacea</taxon>
        <taxon>Multicrustacea</taxon>
        <taxon>Malacostraca</taxon>
        <taxon>Eumalacostraca</taxon>
        <taxon>Eucarida</taxon>
        <taxon>Decapoda</taxon>
        <taxon>Pleocyemata</taxon>
        <taxon>Brachyura</taxon>
        <taxon>Eubrachyura</taxon>
        <taxon>Portunoidea</taxon>
        <taxon>Portunidae</taxon>
        <taxon>Portuninae</taxon>
        <taxon>Scylla</taxon>
    </lineage>
</organism>
<dbReference type="Proteomes" id="UP001487740">
    <property type="component" value="Unassembled WGS sequence"/>
</dbReference>
<evidence type="ECO:0000313" key="9">
    <source>
        <dbReference type="Proteomes" id="UP001487740"/>
    </source>
</evidence>
<keyword evidence="2 6" id="KW-0647">Proteasome</keyword>
<evidence type="ECO:0000256" key="6">
    <source>
        <dbReference type="RuleBase" id="RU004203"/>
    </source>
</evidence>
<gene>
    <name evidence="8" type="ORF">O3P69_020553</name>
</gene>
<comment type="function">
    <text evidence="6">Component of the proteasome, a multicatalytic proteinase complex which is characterized by its ability to cleave peptides with Arg, Phe, Tyr, Leu, and Glu adjacent to the leaving group at neutral or slightly basic pH. The proteasome has an ATP-dependent proteolytic activity.</text>
</comment>
<comment type="caution">
    <text evidence="8">The sequence shown here is derived from an EMBL/GenBank/DDBJ whole genome shotgun (WGS) entry which is preliminary data.</text>
</comment>
<comment type="subunit">
    <text evidence="5">The 26S proteasome consists of a 20S proteasome core and two 19S regulatory subunits. The 20S proteasome core is composed of 28 subunits that are arranged in four stacked rings, resulting in a barrel-shaped structure. The two end rings are each formed by seven alpha subunits, and the two central rings are each formed by seven beta subunits. The catalytic chamber with the active sites is on the inside of the barrel.</text>
</comment>
<dbReference type="CDD" id="cd03759">
    <property type="entry name" value="proteasome_beta_type_3"/>
    <property type="match status" value="1"/>
</dbReference>
<sequence length="241" mass="27341">MQSRMVELETRNQDPQGDHGPQERNYILSLHDVLMKKSILNYNGGCVVAMKGKNCVAIACDLRFGVQAQTISTDFKRVFELGPHLYIGLPGLATDTQTVLQRLQFRIKMYEMREGRRLKPHTLMAMMQNLLYERRFGPYFVEPVIAGLDPNTKEPYICALDLIGCACEPADFVVSGTCSESLYGMCETTWQEDMEPEDLFECISQSLVNAFDRDALSGWGAVVHIIEQDKVTTRTLKCRQD</sequence>
<accession>A0AAW0TMS4</accession>
<dbReference type="GO" id="GO:0005737">
    <property type="term" value="C:cytoplasm"/>
    <property type="evidence" value="ECO:0007669"/>
    <property type="project" value="UniProtKB-SubCell"/>
</dbReference>
<evidence type="ECO:0000256" key="4">
    <source>
        <dbReference type="ARBA" id="ARBA00024953"/>
    </source>
</evidence>
<evidence type="ECO:0000313" key="8">
    <source>
        <dbReference type="EMBL" id="KAK8388644.1"/>
    </source>
</evidence>